<dbReference type="GO" id="GO:0006351">
    <property type="term" value="P:DNA-templated transcription"/>
    <property type="evidence" value="ECO:0007669"/>
    <property type="project" value="TreeGrafter"/>
</dbReference>
<dbReference type="AlphaFoldDB" id="A0A252ANS9"/>
<dbReference type="EMBL" id="JOPA01000035">
    <property type="protein sequence ID" value="OUI91488.1"/>
    <property type="molecule type" value="Genomic_DNA"/>
</dbReference>
<dbReference type="InterPro" id="IPR036388">
    <property type="entry name" value="WH-like_DNA-bd_sf"/>
</dbReference>
<proteinExistence type="inferred from homology"/>
<comment type="caution">
    <text evidence="6">The sequence shown here is derived from an EMBL/GenBank/DDBJ whole genome shotgun (WGS) entry which is preliminary data.</text>
</comment>
<dbReference type="PANTHER" id="PTHR30537:SF5">
    <property type="entry name" value="HTH-TYPE TRANSCRIPTIONAL ACTIVATOR TTDR-RELATED"/>
    <property type="match status" value="1"/>
</dbReference>
<evidence type="ECO:0000256" key="3">
    <source>
        <dbReference type="ARBA" id="ARBA00023125"/>
    </source>
</evidence>
<keyword evidence="3" id="KW-0238">DNA-binding</keyword>
<evidence type="ECO:0000259" key="5">
    <source>
        <dbReference type="PROSITE" id="PS50931"/>
    </source>
</evidence>
<dbReference type="GO" id="GO:0003700">
    <property type="term" value="F:DNA-binding transcription factor activity"/>
    <property type="evidence" value="ECO:0007669"/>
    <property type="project" value="InterPro"/>
</dbReference>
<dbReference type="InterPro" id="IPR058163">
    <property type="entry name" value="LysR-type_TF_proteobact-type"/>
</dbReference>
<evidence type="ECO:0000256" key="2">
    <source>
        <dbReference type="ARBA" id="ARBA00023015"/>
    </source>
</evidence>
<name>A0A252ANS9_9PROT</name>
<organism evidence="6 7">
    <name type="scientific">Acetobacter indonesiensis</name>
    <dbReference type="NCBI Taxonomy" id="104101"/>
    <lineage>
        <taxon>Bacteria</taxon>
        <taxon>Pseudomonadati</taxon>
        <taxon>Pseudomonadota</taxon>
        <taxon>Alphaproteobacteria</taxon>
        <taxon>Acetobacterales</taxon>
        <taxon>Acetobacteraceae</taxon>
        <taxon>Acetobacter</taxon>
    </lineage>
</organism>
<dbReference type="PRINTS" id="PR00039">
    <property type="entry name" value="HTHLYSR"/>
</dbReference>
<dbReference type="GO" id="GO:0043565">
    <property type="term" value="F:sequence-specific DNA binding"/>
    <property type="evidence" value="ECO:0007669"/>
    <property type="project" value="TreeGrafter"/>
</dbReference>
<dbReference type="Proteomes" id="UP000194641">
    <property type="component" value="Unassembled WGS sequence"/>
</dbReference>
<sequence>MRLPDLEAWAVFACVAEQGSFARAADVLHLSKPTVSKAVSRLEASLGTALLNRTSRQLSLTETGRRVLEHAHRLVSEAEAAEAVAREGTLRPAGVLRVAAPMTFGIQHLSPLLPEFLRLYPDIDLTIDFNDSVVDLVAEGYDVALRVSALADSSLKARKLCTVRRVLVATPDWIKKNGGIAQPHDLARHKGFVYTNLSAPGTVRLKHAHQPEYVLSQNARLRANNAEAFLPTLYAGLGYGLFPEFMVWDGLKNGSLVPLLPEWQASSIAVYLVTPPTLLRPIRLTVFLDYLTQNFVKAPWATRRD</sequence>
<dbReference type="InterPro" id="IPR000847">
    <property type="entry name" value="LysR_HTH_N"/>
</dbReference>
<dbReference type="InterPro" id="IPR036390">
    <property type="entry name" value="WH_DNA-bd_sf"/>
</dbReference>
<keyword evidence="4" id="KW-0804">Transcription</keyword>
<accession>A0A252ANS9</accession>
<dbReference type="InterPro" id="IPR005119">
    <property type="entry name" value="LysR_subst-bd"/>
</dbReference>
<keyword evidence="2" id="KW-0805">Transcription regulation</keyword>
<dbReference type="Gene3D" id="1.10.10.10">
    <property type="entry name" value="Winged helix-like DNA-binding domain superfamily/Winged helix DNA-binding domain"/>
    <property type="match status" value="1"/>
</dbReference>
<reference evidence="7" key="1">
    <citation type="submission" date="2014-06" db="EMBL/GenBank/DDBJ databases">
        <authorList>
            <person name="Winans N.J."/>
            <person name="Newell P.D."/>
            <person name="Douglas A.E."/>
        </authorList>
    </citation>
    <scope>NUCLEOTIDE SEQUENCE [LARGE SCALE GENOMIC DNA]</scope>
</reference>
<gene>
    <name evidence="6" type="ORF">HK17_11040</name>
</gene>
<evidence type="ECO:0000313" key="7">
    <source>
        <dbReference type="Proteomes" id="UP000194641"/>
    </source>
</evidence>
<dbReference type="SUPFAM" id="SSF46785">
    <property type="entry name" value="Winged helix' DNA-binding domain"/>
    <property type="match status" value="1"/>
</dbReference>
<comment type="similarity">
    <text evidence="1">Belongs to the LysR transcriptional regulatory family.</text>
</comment>
<feature type="domain" description="HTH lysR-type" evidence="5">
    <location>
        <begin position="4"/>
        <end position="61"/>
    </location>
</feature>
<dbReference type="PANTHER" id="PTHR30537">
    <property type="entry name" value="HTH-TYPE TRANSCRIPTIONAL REGULATOR"/>
    <property type="match status" value="1"/>
</dbReference>
<dbReference type="FunFam" id="1.10.10.10:FF:000001">
    <property type="entry name" value="LysR family transcriptional regulator"/>
    <property type="match status" value="1"/>
</dbReference>
<evidence type="ECO:0000256" key="4">
    <source>
        <dbReference type="ARBA" id="ARBA00023163"/>
    </source>
</evidence>
<dbReference type="Pfam" id="PF00126">
    <property type="entry name" value="HTH_1"/>
    <property type="match status" value="1"/>
</dbReference>
<dbReference type="Gene3D" id="3.40.190.290">
    <property type="match status" value="1"/>
</dbReference>
<dbReference type="SUPFAM" id="SSF53850">
    <property type="entry name" value="Periplasmic binding protein-like II"/>
    <property type="match status" value="1"/>
</dbReference>
<evidence type="ECO:0000313" key="6">
    <source>
        <dbReference type="EMBL" id="OUI91488.1"/>
    </source>
</evidence>
<dbReference type="Pfam" id="PF03466">
    <property type="entry name" value="LysR_substrate"/>
    <property type="match status" value="1"/>
</dbReference>
<dbReference type="CDD" id="cd08422">
    <property type="entry name" value="PBP2_CrgA_like"/>
    <property type="match status" value="1"/>
</dbReference>
<evidence type="ECO:0000256" key="1">
    <source>
        <dbReference type="ARBA" id="ARBA00009437"/>
    </source>
</evidence>
<protein>
    <submittedName>
        <fullName evidence="6">LysR family transcriptional regulator</fullName>
    </submittedName>
</protein>
<dbReference type="RefSeq" id="WP_086659831.1">
    <property type="nucleotide sequence ID" value="NZ_JBJJWX010000010.1"/>
</dbReference>
<dbReference type="PROSITE" id="PS50931">
    <property type="entry name" value="HTH_LYSR"/>
    <property type="match status" value="1"/>
</dbReference>